<comment type="caution">
    <text evidence="5">The sequence shown here is derived from an EMBL/GenBank/DDBJ whole genome shotgun (WGS) entry which is preliminary data.</text>
</comment>
<dbReference type="Gene3D" id="3.20.20.10">
    <property type="entry name" value="Alanine racemase"/>
    <property type="match status" value="1"/>
</dbReference>
<sequence length="355" mass="40393">MAQLHINLSKLKYNALMLQRLLSERGIEMIPVTKGVAGDSVIVSMLHDAGFECVAESRVNLIKQRDDLKYMIIKGAHQDELEEIVDKSKVSIQTELSTIKELNKIAISKGVTHHILLMIDWKDGREGVLTYEVAQMIKEIVPLKGIYLKGVAFNFMCFRPLPPSEDDLPYIHHFIDNIEKRMGYRLNTISGGNSSMLTLAMYSDLGRINQLRIGETWLRGYETSYGMRVSQLYEDAFLLEGRIIEIKPRLNIETHQSYMQALVDIGQLDTHIEGLALTDSKLKIVGSTSDIMLIDIGIADYYQLGDRITFKMSYNAIAHSMHVPQLKKCYHKDEGIEALLKGFYRSKVNNFSKQC</sequence>
<dbReference type="AlphaFoldDB" id="A0A3E0IN18"/>
<dbReference type="RefSeq" id="WP_116094788.1">
    <property type="nucleotide sequence ID" value="NZ_QKXN01000024.1"/>
</dbReference>
<organism evidence="5 6">
    <name type="scientific">Staphylococcus felis</name>
    <dbReference type="NCBI Taxonomy" id="46127"/>
    <lineage>
        <taxon>Bacteria</taxon>
        <taxon>Bacillati</taxon>
        <taxon>Bacillota</taxon>
        <taxon>Bacilli</taxon>
        <taxon>Bacillales</taxon>
        <taxon>Staphylococcaceae</taxon>
        <taxon>Staphylococcus</taxon>
    </lineage>
</organism>
<evidence type="ECO:0000256" key="2">
    <source>
        <dbReference type="ARBA" id="ARBA00022898"/>
    </source>
</evidence>
<reference evidence="5 6" key="1">
    <citation type="journal article" date="2018" name="Vet. Microbiol.">
        <title>Characterisation of Staphylococcus felis isolated from cats using whole genome sequencing.</title>
        <authorList>
            <person name="Worthing K."/>
            <person name="Pang S."/>
            <person name="Trott D.J."/>
            <person name="Abraham S."/>
            <person name="Coombs G.W."/>
            <person name="Jordan D."/>
            <person name="McIntyre L."/>
            <person name="Davies M.R."/>
            <person name="Norris J."/>
        </authorList>
    </citation>
    <scope>NUCLEOTIDE SEQUENCE [LARGE SCALE GENOMIC DNA]</scope>
    <source>
        <strain evidence="5 6">F9</strain>
    </source>
</reference>
<dbReference type="PANTHER" id="PTHR30511:SF3">
    <property type="entry name" value="LYSINE RACEMASE"/>
    <property type="match status" value="1"/>
</dbReference>
<evidence type="ECO:0000313" key="6">
    <source>
        <dbReference type="Proteomes" id="UP000256562"/>
    </source>
</evidence>
<dbReference type="InterPro" id="IPR000821">
    <property type="entry name" value="Ala_racemase"/>
</dbReference>
<keyword evidence="3" id="KW-0413">Isomerase</keyword>
<comment type="cofactor">
    <cofactor evidence="1">
        <name>pyridoxal 5'-phosphate</name>
        <dbReference type="ChEBI" id="CHEBI:597326"/>
    </cofactor>
</comment>
<evidence type="ECO:0000256" key="3">
    <source>
        <dbReference type="ARBA" id="ARBA00023235"/>
    </source>
</evidence>
<dbReference type="PANTHER" id="PTHR30511">
    <property type="entry name" value="ALANINE RACEMASE"/>
    <property type="match status" value="1"/>
</dbReference>
<dbReference type="GO" id="GO:0008784">
    <property type="term" value="F:alanine racemase activity"/>
    <property type="evidence" value="ECO:0007669"/>
    <property type="project" value="TreeGrafter"/>
</dbReference>
<gene>
    <name evidence="5" type="ORF">DOS83_09415</name>
</gene>
<evidence type="ECO:0000256" key="1">
    <source>
        <dbReference type="ARBA" id="ARBA00001933"/>
    </source>
</evidence>
<dbReference type="InterPro" id="IPR001608">
    <property type="entry name" value="Ala_racemase_N"/>
</dbReference>
<dbReference type="Pfam" id="PF01168">
    <property type="entry name" value="Ala_racemase_N"/>
    <property type="match status" value="1"/>
</dbReference>
<dbReference type="InterPro" id="IPR029066">
    <property type="entry name" value="PLP-binding_barrel"/>
</dbReference>
<name>A0A3E0IN18_9STAP</name>
<evidence type="ECO:0000313" key="5">
    <source>
        <dbReference type="EMBL" id="REH93049.1"/>
    </source>
</evidence>
<dbReference type="EMBL" id="QKXQ01000429">
    <property type="protein sequence ID" value="REH93049.1"/>
    <property type="molecule type" value="Genomic_DNA"/>
</dbReference>
<dbReference type="Proteomes" id="UP000256562">
    <property type="component" value="Unassembled WGS sequence"/>
</dbReference>
<proteinExistence type="predicted"/>
<dbReference type="OrthoDB" id="504078at2"/>
<accession>A0A3E0IN18</accession>
<protein>
    <submittedName>
        <fullName evidence="5">Alanine racemase</fullName>
    </submittedName>
</protein>
<feature type="domain" description="Alanine racemase N-terminal" evidence="4">
    <location>
        <begin position="6"/>
        <end position="214"/>
    </location>
</feature>
<evidence type="ECO:0000259" key="4">
    <source>
        <dbReference type="Pfam" id="PF01168"/>
    </source>
</evidence>
<dbReference type="GO" id="GO:0005829">
    <property type="term" value="C:cytosol"/>
    <property type="evidence" value="ECO:0007669"/>
    <property type="project" value="TreeGrafter"/>
</dbReference>
<keyword evidence="2" id="KW-0663">Pyridoxal phosphate</keyword>
<dbReference type="GO" id="GO:0030170">
    <property type="term" value="F:pyridoxal phosphate binding"/>
    <property type="evidence" value="ECO:0007669"/>
    <property type="project" value="TreeGrafter"/>
</dbReference>
<dbReference type="SUPFAM" id="SSF51419">
    <property type="entry name" value="PLP-binding barrel"/>
    <property type="match status" value="1"/>
</dbReference>